<organism evidence="2 3">
    <name type="scientific">Skermanella cutis</name>
    <dbReference type="NCBI Taxonomy" id="2775420"/>
    <lineage>
        <taxon>Bacteria</taxon>
        <taxon>Pseudomonadati</taxon>
        <taxon>Pseudomonadota</taxon>
        <taxon>Alphaproteobacteria</taxon>
        <taxon>Rhodospirillales</taxon>
        <taxon>Azospirillaceae</taxon>
        <taxon>Skermanella</taxon>
    </lineage>
</organism>
<evidence type="ECO:0000256" key="1">
    <source>
        <dbReference type="SAM" id="MobiDB-lite"/>
    </source>
</evidence>
<dbReference type="EMBL" id="CP067420">
    <property type="protein sequence ID" value="QQP89385.1"/>
    <property type="molecule type" value="Genomic_DNA"/>
</dbReference>
<feature type="region of interest" description="Disordered" evidence="1">
    <location>
        <begin position="1"/>
        <end position="37"/>
    </location>
</feature>
<reference evidence="2" key="1">
    <citation type="submission" date="2021-02" db="EMBL/GenBank/DDBJ databases">
        <title>Skermanella TT6 skin isolate.</title>
        <authorList>
            <person name="Lee K."/>
            <person name="Ganzorig M."/>
        </authorList>
    </citation>
    <scope>NUCLEOTIDE SEQUENCE</scope>
    <source>
        <strain evidence="2">TT6</strain>
    </source>
</reference>
<evidence type="ECO:0000313" key="3">
    <source>
        <dbReference type="Proteomes" id="UP000595197"/>
    </source>
</evidence>
<dbReference type="Proteomes" id="UP000595197">
    <property type="component" value="Chromosome"/>
</dbReference>
<gene>
    <name evidence="2" type="ORF">IGS68_25965</name>
</gene>
<dbReference type="RefSeq" id="WP_201075563.1">
    <property type="nucleotide sequence ID" value="NZ_CP067420.1"/>
</dbReference>
<proteinExistence type="predicted"/>
<protein>
    <submittedName>
        <fullName evidence="2">Uncharacterized protein</fullName>
    </submittedName>
</protein>
<accession>A0ABX7B6Y7</accession>
<name>A0ABX7B6Y7_9PROT</name>
<feature type="compositionally biased region" description="Polar residues" evidence="1">
    <location>
        <begin position="12"/>
        <end position="31"/>
    </location>
</feature>
<sequence length="95" mass="10607">MKLPPNRVGESFSKNQPLESASNQIDQTSLSNEDRERDLQSLRDIIEASLKNGGSFTDEDVSNAIEAKSVAMREKDLPARLSTEDFRIAEEEDHG</sequence>
<evidence type="ECO:0000313" key="2">
    <source>
        <dbReference type="EMBL" id="QQP89385.1"/>
    </source>
</evidence>
<keyword evidence="3" id="KW-1185">Reference proteome</keyword>